<dbReference type="Gene3D" id="1.25.40.580">
    <property type="match status" value="1"/>
</dbReference>
<evidence type="ECO:0000259" key="10">
    <source>
        <dbReference type="Pfam" id="PF18795"/>
    </source>
</evidence>
<dbReference type="OrthoDB" id="4074002at2759"/>
<dbReference type="STRING" id="1173061.A0A0J9X9H1"/>
<evidence type="ECO:0000256" key="5">
    <source>
        <dbReference type="ARBA" id="ARBA00022763"/>
    </source>
</evidence>
<feature type="domain" description="DNA mismatch repair protein HSM3 C-terminal" evidence="9">
    <location>
        <begin position="291"/>
        <end position="460"/>
    </location>
</feature>
<organism evidence="11 12">
    <name type="scientific">Geotrichum candidum</name>
    <name type="common">Oospora lactis</name>
    <name type="synonym">Dipodascus geotrichum</name>
    <dbReference type="NCBI Taxonomy" id="1173061"/>
    <lineage>
        <taxon>Eukaryota</taxon>
        <taxon>Fungi</taxon>
        <taxon>Dikarya</taxon>
        <taxon>Ascomycota</taxon>
        <taxon>Saccharomycotina</taxon>
        <taxon>Dipodascomycetes</taxon>
        <taxon>Dipodascales</taxon>
        <taxon>Dipodascaceae</taxon>
        <taxon>Geotrichum</taxon>
    </lineage>
</organism>
<dbReference type="AlphaFoldDB" id="A0A0J9X9H1"/>
<keyword evidence="6" id="KW-0143">Chaperone</keyword>
<reference evidence="11" key="1">
    <citation type="submission" date="2014-03" db="EMBL/GenBank/DDBJ databases">
        <authorList>
            <person name="Casaregola S."/>
        </authorList>
    </citation>
    <scope>NUCLEOTIDE SEQUENCE [LARGE SCALE GENOMIC DNA]</scope>
    <source>
        <strain evidence="11">CLIB 918</strain>
    </source>
</reference>
<dbReference type="Proteomes" id="UP000242525">
    <property type="component" value="Unassembled WGS sequence"/>
</dbReference>
<evidence type="ECO:0000256" key="3">
    <source>
        <dbReference type="ARBA" id="ARBA00019167"/>
    </source>
</evidence>
<feature type="domain" description="DNA mismatch repair protein HSM3 N-terminal" evidence="10">
    <location>
        <begin position="17"/>
        <end position="237"/>
    </location>
</feature>
<comment type="similarity">
    <text evidence="2">Belongs to the proteasome subunit S5B/HSM3 family.</text>
</comment>
<comment type="subcellular location">
    <subcellularLocation>
        <location evidence="1">Cytoplasm</location>
    </subcellularLocation>
</comment>
<dbReference type="Pfam" id="PF18795">
    <property type="entry name" value="HSM3_N"/>
    <property type="match status" value="1"/>
</dbReference>
<dbReference type="EMBL" id="CCBN010000006">
    <property type="protein sequence ID" value="CDO53898.1"/>
    <property type="molecule type" value="Genomic_DNA"/>
</dbReference>
<dbReference type="InterPro" id="IPR040752">
    <property type="entry name" value="HSM3_C"/>
</dbReference>
<evidence type="ECO:0000256" key="4">
    <source>
        <dbReference type="ARBA" id="ARBA00022490"/>
    </source>
</evidence>
<evidence type="ECO:0000256" key="2">
    <source>
        <dbReference type="ARBA" id="ARBA00006823"/>
    </source>
</evidence>
<keyword evidence="4" id="KW-0963">Cytoplasm</keyword>
<keyword evidence="5" id="KW-0227">DNA damage</keyword>
<keyword evidence="12" id="KW-1185">Reference proteome</keyword>
<dbReference type="GO" id="GO:0000502">
    <property type="term" value="C:proteasome complex"/>
    <property type="evidence" value="ECO:0007669"/>
    <property type="project" value="UniProtKB-KW"/>
</dbReference>
<evidence type="ECO:0000313" key="11">
    <source>
        <dbReference type="EMBL" id="CDO53898.1"/>
    </source>
</evidence>
<sequence length="464" mass="51841">MTIVSTTKAHLQAVLKGSPLDPELLNKAIDQLKLDKSLFVKDNAPDNTVIVELLPLAIEILKTPVAGDVTLITDLIQALLAHTSFEDVVHFISTDQLLAGLDSGVPALQNVCVAQIAKASPADLVANTPLVDKLLELFADKDNQAVQSVQDTLVHLASNGELVVRRIFGSPQLSNMKNSDDAVLQSRLMALLESVLKLEYPVDSNLLVFDDKVFDPTSPSWDVLQTVSVVQFYRTIIENPHLPTLVKTIVGPLEAITKMFSQRNEFEDVKMFLLSEIYMLFRGLSYKEYDLFKSLDDRFNIVNSSLADREERISALTFINPRYIFEFKNSVIADVRIMSAELPILRNLVTYEPSFTQLGLNQQNLLNLVYGDMLILLLVVIRTPFGLKKLLHEWPQVMTAIINKENVREPEIFNLRREVLEFLYNKPAATLGAWYGGVKEAYKEVILGAGYGQEVQAIVADKAA</sequence>
<dbReference type="GO" id="GO:0006281">
    <property type="term" value="P:DNA repair"/>
    <property type="evidence" value="ECO:0007669"/>
    <property type="project" value="UniProtKB-KW"/>
</dbReference>
<name>A0A0J9X9H1_GEOCN</name>
<evidence type="ECO:0000256" key="1">
    <source>
        <dbReference type="ARBA" id="ARBA00004496"/>
    </source>
</evidence>
<keyword evidence="7" id="KW-0234">DNA repair</keyword>
<keyword evidence="11" id="KW-0647">Proteasome</keyword>
<accession>A0A0J9X9H1</accession>
<evidence type="ECO:0000256" key="7">
    <source>
        <dbReference type="ARBA" id="ARBA00023204"/>
    </source>
</evidence>
<evidence type="ECO:0000256" key="8">
    <source>
        <dbReference type="ARBA" id="ARBA00024671"/>
    </source>
</evidence>
<dbReference type="Gene3D" id="1.25.10.50">
    <property type="match status" value="1"/>
</dbReference>
<dbReference type="Pfam" id="PF18794">
    <property type="entry name" value="HSM3_C"/>
    <property type="match status" value="1"/>
</dbReference>
<evidence type="ECO:0000256" key="6">
    <source>
        <dbReference type="ARBA" id="ARBA00023186"/>
    </source>
</evidence>
<evidence type="ECO:0000259" key="9">
    <source>
        <dbReference type="Pfam" id="PF18794"/>
    </source>
</evidence>
<comment type="caution">
    <text evidence="11">The sequence shown here is derived from an EMBL/GenBank/DDBJ whole genome shotgun (WGS) entry which is preliminary data.</text>
</comment>
<evidence type="ECO:0000313" key="12">
    <source>
        <dbReference type="Proteomes" id="UP000242525"/>
    </source>
</evidence>
<proteinExistence type="inferred from homology"/>
<dbReference type="InterPro" id="IPR041335">
    <property type="entry name" value="HSM3_N"/>
</dbReference>
<protein>
    <recommendedName>
        <fullName evidence="3">DNA mismatch repair protein HSM3</fullName>
    </recommendedName>
</protein>
<comment type="function">
    <text evidence="8">Involved in DNA mismatch repair in slow-growing cells. Acts as a chaperone during the assembly of the 26S proteasome, specifically of the base subcomplex of the 19S regulatory complex (RC).</text>
</comment>
<dbReference type="GO" id="GO:0005737">
    <property type="term" value="C:cytoplasm"/>
    <property type="evidence" value="ECO:0007669"/>
    <property type="project" value="UniProtKB-SubCell"/>
</dbReference>
<gene>
    <name evidence="11" type="ORF">BN980_GECA06s01440g</name>
</gene>